<dbReference type="EMBL" id="JAFJYH010000003">
    <property type="protein sequence ID" value="KAG4426288.1"/>
    <property type="molecule type" value="Genomic_DNA"/>
</dbReference>
<dbReference type="Proteomes" id="UP000664132">
    <property type="component" value="Unassembled WGS sequence"/>
</dbReference>
<keyword evidence="3" id="KW-1185">Reference proteome</keyword>
<feature type="compositionally biased region" description="Basic and acidic residues" evidence="1">
    <location>
        <begin position="289"/>
        <end position="307"/>
    </location>
</feature>
<gene>
    <name evidence="2" type="ORF">IFR04_000471</name>
</gene>
<evidence type="ECO:0000313" key="3">
    <source>
        <dbReference type="Proteomes" id="UP000664132"/>
    </source>
</evidence>
<accession>A0A8H7WKE8</accession>
<organism evidence="2 3">
    <name type="scientific">Cadophora malorum</name>
    <dbReference type="NCBI Taxonomy" id="108018"/>
    <lineage>
        <taxon>Eukaryota</taxon>
        <taxon>Fungi</taxon>
        <taxon>Dikarya</taxon>
        <taxon>Ascomycota</taxon>
        <taxon>Pezizomycotina</taxon>
        <taxon>Leotiomycetes</taxon>
        <taxon>Helotiales</taxon>
        <taxon>Ploettnerulaceae</taxon>
        <taxon>Cadophora</taxon>
    </lineage>
</organism>
<dbReference type="OrthoDB" id="3596156at2759"/>
<reference evidence="2" key="1">
    <citation type="submission" date="2021-02" db="EMBL/GenBank/DDBJ databases">
        <title>Genome sequence Cadophora malorum strain M34.</title>
        <authorList>
            <person name="Stefanovic E."/>
            <person name="Vu D."/>
            <person name="Scully C."/>
            <person name="Dijksterhuis J."/>
            <person name="Roader J."/>
            <person name="Houbraken J."/>
        </authorList>
    </citation>
    <scope>NUCLEOTIDE SEQUENCE</scope>
    <source>
        <strain evidence="2">M34</strain>
    </source>
</reference>
<protein>
    <submittedName>
        <fullName evidence="2">Uncharacterized protein</fullName>
    </submittedName>
</protein>
<proteinExistence type="predicted"/>
<name>A0A8H7WKE8_9HELO</name>
<comment type="caution">
    <text evidence="2">The sequence shown here is derived from an EMBL/GenBank/DDBJ whole genome shotgun (WGS) entry which is preliminary data.</text>
</comment>
<evidence type="ECO:0000256" key="1">
    <source>
        <dbReference type="SAM" id="MobiDB-lite"/>
    </source>
</evidence>
<dbReference type="AlphaFoldDB" id="A0A8H7WKE8"/>
<sequence>MAKSNTMNGSDGTKLSNMKEHFSPEYYGDASGLKIVKSFKRVGKGYNKPKSKKINNAVDMKSLKESSRFSGHVQTSSEEEITAAPRRSKDTPVNKVAPLPLEDTNDNGEPNTRENDKTLVHESTALKENPDDQAPNSIYGDAMLDVTLPGIHFGPEGDILALRCDSTCHKRSNLENSPLPGAHLWCRTHHRYHCIERSSKPCDMAVFCAISVDVYARMRVTKHRHGVRQGEEENQPGEMEISSDEDIHKAIRSLEVTNSSGDNTVGPSISIKAETNANVRGSHTARNVGDMEKPDDESPRKRVRFSDQNEVFFHRKSSSIVTP</sequence>
<evidence type="ECO:0000313" key="2">
    <source>
        <dbReference type="EMBL" id="KAG4426288.1"/>
    </source>
</evidence>
<feature type="compositionally biased region" description="Polar residues" evidence="1">
    <location>
        <begin position="257"/>
        <end position="285"/>
    </location>
</feature>
<feature type="region of interest" description="Disordered" evidence="1">
    <location>
        <begin position="42"/>
        <end position="116"/>
    </location>
</feature>
<feature type="region of interest" description="Disordered" evidence="1">
    <location>
        <begin position="257"/>
        <end position="309"/>
    </location>
</feature>
<feature type="compositionally biased region" description="Basic residues" evidence="1">
    <location>
        <begin position="42"/>
        <end position="53"/>
    </location>
</feature>